<organism evidence="1">
    <name type="scientific">Dichomitus squalens</name>
    <dbReference type="NCBI Taxonomy" id="114155"/>
    <lineage>
        <taxon>Eukaryota</taxon>
        <taxon>Fungi</taxon>
        <taxon>Dikarya</taxon>
        <taxon>Basidiomycota</taxon>
        <taxon>Agaricomycotina</taxon>
        <taxon>Agaricomycetes</taxon>
        <taxon>Polyporales</taxon>
        <taxon>Polyporaceae</taxon>
        <taxon>Dichomitus</taxon>
    </lineage>
</organism>
<proteinExistence type="predicted"/>
<name>A0A4Q9MKC8_9APHY</name>
<feature type="non-terminal residue" evidence="1">
    <location>
        <position position="1"/>
    </location>
</feature>
<evidence type="ECO:0000313" key="1">
    <source>
        <dbReference type="EMBL" id="TBU28030.1"/>
    </source>
</evidence>
<dbReference type="AlphaFoldDB" id="A0A4Q9MKC8"/>
<dbReference type="Proteomes" id="UP000292957">
    <property type="component" value="Unassembled WGS sequence"/>
</dbReference>
<sequence>LANHVEDAGKALSSVKAPNKHVLKAMDAAEPIAEDAESTYELLEPVLEKVQILALIVEGIGDIHPYAKLATTVLLSIVKPVIAQDKRDKAMRDLLVAMNELYGFVVSTSRLSRIDEDRKNLLKDMLLQTAECAYFIRDHTQAENFCKDVCISFRAWPPSDSNKLPLQGSERESTQYLVPL</sequence>
<dbReference type="EMBL" id="ML143425">
    <property type="protein sequence ID" value="TBU28030.1"/>
    <property type="molecule type" value="Genomic_DNA"/>
</dbReference>
<protein>
    <submittedName>
        <fullName evidence="1">Uncharacterized protein</fullName>
    </submittedName>
</protein>
<reference evidence="1" key="1">
    <citation type="submission" date="2019-01" db="EMBL/GenBank/DDBJ databases">
        <title>Draft genome sequences of three monokaryotic isolates of the white-rot basidiomycete fungus Dichomitus squalens.</title>
        <authorList>
            <consortium name="DOE Joint Genome Institute"/>
            <person name="Lopez S.C."/>
            <person name="Andreopoulos B."/>
            <person name="Pangilinan J."/>
            <person name="Lipzen A."/>
            <person name="Riley R."/>
            <person name="Ahrendt S."/>
            <person name="Ng V."/>
            <person name="Barry K."/>
            <person name="Daum C."/>
            <person name="Grigoriev I.V."/>
            <person name="Hilden K.S."/>
            <person name="Makela M.R."/>
            <person name="de Vries R.P."/>
        </authorList>
    </citation>
    <scope>NUCLEOTIDE SEQUENCE [LARGE SCALE GENOMIC DNA]</scope>
    <source>
        <strain evidence="1">OM18370.1</strain>
    </source>
</reference>
<accession>A0A4Q9MKC8</accession>
<dbReference type="OrthoDB" id="2665447at2759"/>
<gene>
    <name evidence="1" type="ORF">BD311DRAFT_664221</name>
</gene>